<keyword evidence="13" id="KW-1185">Reference proteome</keyword>
<dbReference type="SUPFAM" id="SSF52540">
    <property type="entry name" value="P-loop containing nucleoside triphosphate hydrolases"/>
    <property type="match status" value="1"/>
</dbReference>
<evidence type="ECO:0000256" key="9">
    <source>
        <dbReference type="ARBA" id="ARBA00034808"/>
    </source>
</evidence>
<dbReference type="PROSITE" id="PS51194">
    <property type="entry name" value="HELICASE_CTER"/>
    <property type="match status" value="1"/>
</dbReference>
<keyword evidence="2" id="KW-0547">Nucleotide-binding</keyword>
<dbReference type="GO" id="GO:0009378">
    <property type="term" value="F:four-way junction helicase activity"/>
    <property type="evidence" value="ECO:0007669"/>
    <property type="project" value="TreeGrafter"/>
</dbReference>
<evidence type="ECO:0000256" key="2">
    <source>
        <dbReference type="ARBA" id="ARBA00022741"/>
    </source>
</evidence>
<dbReference type="PANTHER" id="PTHR13710:SF105">
    <property type="entry name" value="ATP-DEPENDENT DNA HELICASE Q1"/>
    <property type="match status" value="1"/>
</dbReference>
<dbReference type="NCBIfam" id="TIGR00614">
    <property type="entry name" value="recQ_fam"/>
    <property type="match status" value="1"/>
</dbReference>
<dbReference type="GO" id="GO:0005524">
    <property type="term" value="F:ATP binding"/>
    <property type="evidence" value="ECO:0007669"/>
    <property type="project" value="UniProtKB-KW"/>
</dbReference>
<evidence type="ECO:0000256" key="8">
    <source>
        <dbReference type="ARBA" id="ARBA00034617"/>
    </source>
</evidence>
<sequence length="699" mass="78769">MSKELALSLLRKALNNPSAEFRDGQWEAIEKLTVYKQKLLVIERTGWGKSSVYFISTKILRDQGKGMSIIISPLLALMRNQVDAAERLGIRAATINSTNVQEWDSVKTAILRDEVDTLLISPERLSNEKFIEQVLYPIAQRVGLFVVDEAHCISDWGHDFRPDYRRIVGILKVMPDGMPVLGTTATANNRVVADIQDQLGGISIIRGTLTRESLKLQNITLPDQASRLAWLKENIPHMEGSGIVYVLTKRDARIVTNWLNDCGIDAAAYYSGVEDENFDDSNSYRQFLEDSLYNNELKVLVASTALGMGYDKPDLSFVVHFQAPGSIISYYQQVGRAGRAISDAYGILLFGKEDADVHEYFREGAFPPEEIVNDILKALEDYDGLSVPKLEEVLNLKRGLIDKTLKYLSVEEPSPIAKVDSQWKRTAITYAMDTDKILRLTFQRQEEWESVKEYIETKDCLMNFLQEELDDEITGPCGRCANCLKTEILSSQVQHRNILEASIYLKHSEFDIEPRKQIPSGTLPNYGWRTGNLPPDLQAEIGKVLSRWGDAGWGKIVADDKHAGYFRDELVDAMAEMIIQRWKPLPFPECITCIPSLRHPDLVPDFAKRLAKKLEIPFYPIIVKVVNTQAQKEQENSFHQCHNLDGAFEINGTVENKPLFLIDDAVDSRWTFTIASVLLKKAGSGPVYPVALTSTSVSD</sequence>
<dbReference type="InterPro" id="IPR029057">
    <property type="entry name" value="PRTase-like"/>
</dbReference>
<dbReference type="GO" id="GO:0043138">
    <property type="term" value="F:3'-5' DNA helicase activity"/>
    <property type="evidence" value="ECO:0007669"/>
    <property type="project" value="UniProtKB-EC"/>
</dbReference>
<protein>
    <recommendedName>
        <fullName evidence="9">DNA 3'-5' helicase</fullName>
        <ecNumber evidence="9">5.6.2.4</ecNumber>
    </recommendedName>
</protein>
<organism evidence="12 13">
    <name type="scientific">Algoriphagus antarcticus</name>
    <dbReference type="NCBI Taxonomy" id="238540"/>
    <lineage>
        <taxon>Bacteria</taxon>
        <taxon>Pseudomonadati</taxon>
        <taxon>Bacteroidota</taxon>
        <taxon>Cytophagia</taxon>
        <taxon>Cytophagales</taxon>
        <taxon>Cyclobacteriaceae</taxon>
        <taxon>Algoriphagus</taxon>
    </lineage>
</organism>
<dbReference type="RefSeq" id="WP_086540218.1">
    <property type="nucleotide sequence ID" value="NZ_MSSW01000008.1"/>
</dbReference>
<dbReference type="EC" id="5.6.2.4" evidence="9"/>
<feature type="domain" description="Helicase ATP-binding" evidence="10">
    <location>
        <begin position="30"/>
        <end position="205"/>
    </location>
</feature>
<feature type="domain" description="Helicase C-terminal" evidence="11">
    <location>
        <begin position="227"/>
        <end position="380"/>
    </location>
</feature>
<evidence type="ECO:0000256" key="7">
    <source>
        <dbReference type="ARBA" id="ARBA00023235"/>
    </source>
</evidence>
<keyword evidence="4 12" id="KW-0347">Helicase</keyword>
<dbReference type="GO" id="GO:0043590">
    <property type="term" value="C:bacterial nucleoid"/>
    <property type="evidence" value="ECO:0007669"/>
    <property type="project" value="TreeGrafter"/>
</dbReference>
<dbReference type="OrthoDB" id="9779910at2"/>
<evidence type="ECO:0000256" key="3">
    <source>
        <dbReference type="ARBA" id="ARBA00022801"/>
    </source>
</evidence>
<dbReference type="InterPro" id="IPR027417">
    <property type="entry name" value="P-loop_NTPase"/>
</dbReference>
<reference evidence="12 13" key="1">
    <citation type="submission" date="2018-08" db="EMBL/GenBank/DDBJ databases">
        <title>Genomic Encyclopedia of Archaeal and Bacterial Type Strains, Phase II (KMG-II): from individual species to whole genera.</title>
        <authorList>
            <person name="Goeker M."/>
        </authorList>
    </citation>
    <scope>NUCLEOTIDE SEQUENCE [LARGE SCALE GENOMIC DNA]</scope>
    <source>
        <strain evidence="12 13">DSM 15986</strain>
    </source>
</reference>
<evidence type="ECO:0000256" key="1">
    <source>
        <dbReference type="ARBA" id="ARBA00005446"/>
    </source>
</evidence>
<comment type="similarity">
    <text evidence="1">Belongs to the helicase family. RecQ subfamily.</text>
</comment>
<gene>
    <name evidence="12" type="ORF">C8N25_11193</name>
</gene>
<dbReference type="InterPro" id="IPR001650">
    <property type="entry name" value="Helicase_C-like"/>
</dbReference>
<dbReference type="InterPro" id="IPR014001">
    <property type="entry name" value="Helicase_ATP-bd"/>
</dbReference>
<keyword evidence="6" id="KW-0238">DNA-binding</keyword>
<dbReference type="SMART" id="SM00487">
    <property type="entry name" value="DEXDc"/>
    <property type="match status" value="1"/>
</dbReference>
<dbReference type="InterPro" id="IPR004589">
    <property type="entry name" value="DNA_helicase_ATP-dep_RecQ"/>
</dbReference>
<evidence type="ECO:0000256" key="5">
    <source>
        <dbReference type="ARBA" id="ARBA00022840"/>
    </source>
</evidence>
<comment type="catalytic activity">
    <reaction evidence="8">
        <text>Couples ATP hydrolysis with the unwinding of duplex DNA by translocating in the 3'-5' direction.</text>
        <dbReference type="EC" id="5.6.2.4"/>
    </reaction>
</comment>
<dbReference type="SUPFAM" id="SSF53271">
    <property type="entry name" value="PRTase-like"/>
    <property type="match status" value="1"/>
</dbReference>
<comment type="caution">
    <text evidence="12">The sequence shown here is derived from an EMBL/GenBank/DDBJ whole genome shotgun (WGS) entry which is preliminary data.</text>
</comment>
<dbReference type="Proteomes" id="UP000256405">
    <property type="component" value="Unassembled WGS sequence"/>
</dbReference>
<dbReference type="Pfam" id="PF00271">
    <property type="entry name" value="Helicase_C"/>
    <property type="match status" value="1"/>
</dbReference>
<evidence type="ECO:0000256" key="6">
    <source>
        <dbReference type="ARBA" id="ARBA00023125"/>
    </source>
</evidence>
<dbReference type="PROSITE" id="PS51192">
    <property type="entry name" value="HELICASE_ATP_BIND_1"/>
    <property type="match status" value="1"/>
</dbReference>
<keyword evidence="7" id="KW-0413">Isomerase</keyword>
<dbReference type="Pfam" id="PF00270">
    <property type="entry name" value="DEAD"/>
    <property type="match status" value="1"/>
</dbReference>
<accession>A0A3E0DX71</accession>
<proteinExistence type="inferred from homology"/>
<dbReference type="GO" id="GO:0006310">
    <property type="term" value="P:DNA recombination"/>
    <property type="evidence" value="ECO:0007669"/>
    <property type="project" value="InterPro"/>
</dbReference>
<dbReference type="PANTHER" id="PTHR13710">
    <property type="entry name" value="DNA HELICASE RECQ FAMILY MEMBER"/>
    <property type="match status" value="1"/>
</dbReference>
<dbReference type="GO" id="GO:0003677">
    <property type="term" value="F:DNA binding"/>
    <property type="evidence" value="ECO:0007669"/>
    <property type="project" value="UniProtKB-KW"/>
</dbReference>
<dbReference type="GO" id="GO:0005737">
    <property type="term" value="C:cytoplasm"/>
    <property type="evidence" value="ECO:0007669"/>
    <property type="project" value="TreeGrafter"/>
</dbReference>
<dbReference type="Gene3D" id="3.40.50.300">
    <property type="entry name" value="P-loop containing nucleotide triphosphate hydrolases"/>
    <property type="match status" value="2"/>
</dbReference>
<dbReference type="GO" id="GO:0030894">
    <property type="term" value="C:replisome"/>
    <property type="evidence" value="ECO:0007669"/>
    <property type="project" value="TreeGrafter"/>
</dbReference>
<evidence type="ECO:0000256" key="4">
    <source>
        <dbReference type="ARBA" id="ARBA00022806"/>
    </source>
</evidence>
<keyword evidence="5" id="KW-0067">ATP-binding</keyword>
<evidence type="ECO:0000259" key="10">
    <source>
        <dbReference type="PROSITE" id="PS51192"/>
    </source>
</evidence>
<name>A0A3E0DX71_9BACT</name>
<dbReference type="Gene3D" id="3.40.50.2020">
    <property type="match status" value="1"/>
</dbReference>
<dbReference type="GO" id="GO:0006281">
    <property type="term" value="P:DNA repair"/>
    <property type="evidence" value="ECO:0007669"/>
    <property type="project" value="TreeGrafter"/>
</dbReference>
<dbReference type="SMART" id="SM00490">
    <property type="entry name" value="HELICc"/>
    <property type="match status" value="1"/>
</dbReference>
<evidence type="ECO:0000313" key="13">
    <source>
        <dbReference type="Proteomes" id="UP000256405"/>
    </source>
</evidence>
<evidence type="ECO:0000313" key="12">
    <source>
        <dbReference type="EMBL" id="REG87114.1"/>
    </source>
</evidence>
<dbReference type="AlphaFoldDB" id="A0A3E0DX71"/>
<dbReference type="InterPro" id="IPR011545">
    <property type="entry name" value="DEAD/DEAH_box_helicase_dom"/>
</dbReference>
<dbReference type="PROSITE" id="PS00690">
    <property type="entry name" value="DEAH_ATP_HELICASE"/>
    <property type="match status" value="1"/>
</dbReference>
<dbReference type="GO" id="GO:0016787">
    <property type="term" value="F:hydrolase activity"/>
    <property type="evidence" value="ECO:0007669"/>
    <property type="project" value="UniProtKB-KW"/>
</dbReference>
<keyword evidence="3" id="KW-0378">Hydrolase</keyword>
<evidence type="ECO:0000259" key="11">
    <source>
        <dbReference type="PROSITE" id="PS51194"/>
    </source>
</evidence>
<dbReference type="EMBL" id="QUNF01000011">
    <property type="protein sequence ID" value="REG87114.1"/>
    <property type="molecule type" value="Genomic_DNA"/>
</dbReference>
<dbReference type="InterPro" id="IPR002464">
    <property type="entry name" value="DNA/RNA_helicase_DEAH_CS"/>
</dbReference>